<evidence type="ECO:0000313" key="1">
    <source>
        <dbReference type="EMBL" id="GGA26433.1"/>
    </source>
</evidence>
<dbReference type="RefSeq" id="WP_188551901.1">
    <property type="nucleotide sequence ID" value="NZ_BMFY01000018.1"/>
</dbReference>
<sequence>MERVQGGGAVTLYTESQYFHNDFGWLQAGTSVASLDHGLRIPSVISRALPLYLDEEFILIEPPIIKQVMLVTVSLHEDRPQPPDPDNPPSFWAETTLRFPDGGKFYVLVAPDTWPFTPAPEGWYGLRVTAWPGVSWDGAWIEDFAQRGDRQAGPDRWIFDLWPSAAPESGNVTGNARDAIKRRFSWIGETDGALHYSPPE</sequence>
<reference evidence="1" key="1">
    <citation type="journal article" date="2014" name="Int. J. Syst. Evol. Microbiol.">
        <title>Complete genome sequence of Corynebacterium casei LMG S-19264T (=DSM 44701T), isolated from a smear-ripened cheese.</title>
        <authorList>
            <consortium name="US DOE Joint Genome Institute (JGI-PGF)"/>
            <person name="Walter F."/>
            <person name="Albersmeier A."/>
            <person name="Kalinowski J."/>
            <person name="Ruckert C."/>
        </authorList>
    </citation>
    <scope>NUCLEOTIDE SEQUENCE</scope>
    <source>
        <strain evidence="1">CGMCC 1.12785</strain>
    </source>
</reference>
<accession>A0A8J2U0X1</accession>
<comment type="caution">
    <text evidence="1">The sequence shown here is derived from an EMBL/GenBank/DDBJ whole genome shotgun (WGS) entry which is preliminary data.</text>
</comment>
<proteinExistence type="predicted"/>
<evidence type="ECO:0000313" key="2">
    <source>
        <dbReference type="Proteomes" id="UP000616114"/>
    </source>
</evidence>
<gene>
    <name evidence="1" type="ORF">GCM10011333_31670</name>
</gene>
<protein>
    <submittedName>
        <fullName evidence="1">Uncharacterized protein</fullName>
    </submittedName>
</protein>
<name>A0A8J2U0X1_9MICO</name>
<keyword evidence="2" id="KW-1185">Reference proteome</keyword>
<organism evidence="1 2">
    <name type="scientific">Sediminivirga luteola</name>
    <dbReference type="NCBI Taxonomy" id="1774748"/>
    <lineage>
        <taxon>Bacteria</taxon>
        <taxon>Bacillati</taxon>
        <taxon>Actinomycetota</taxon>
        <taxon>Actinomycetes</taxon>
        <taxon>Micrococcales</taxon>
        <taxon>Brevibacteriaceae</taxon>
        <taxon>Sediminivirga</taxon>
    </lineage>
</organism>
<dbReference type="AlphaFoldDB" id="A0A8J2U0X1"/>
<dbReference type="EMBL" id="BMFY01000018">
    <property type="protein sequence ID" value="GGA26433.1"/>
    <property type="molecule type" value="Genomic_DNA"/>
</dbReference>
<reference evidence="1" key="2">
    <citation type="submission" date="2020-09" db="EMBL/GenBank/DDBJ databases">
        <authorList>
            <person name="Sun Q."/>
            <person name="Zhou Y."/>
        </authorList>
    </citation>
    <scope>NUCLEOTIDE SEQUENCE</scope>
    <source>
        <strain evidence="1">CGMCC 1.12785</strain>
    </source>
</reference>
<dbReference type="Proteomes" id="UP000616114">
    <property type="component" value="Unassembled WGS sequence"/>
</dbReference>